<name>V9DVK6_PHYNI</name>
<organism evidence="1 2">
    <name type="scientific">Phytophthora nicotianae P1569</name>
    <dbReference type="NCBI Taxonomy" id="1317065"/>
    <lineage>
        <taxon>Eukaryota</taxon>
        <taxon>Sar</taxon>
        <taxon>Stramenopiles</taxon>
        <taxon>Oomycota</taxon>
        <taxon>Peronosporomycetes</taxon>
        <taxon>Peronosporales</taxon>
        <taxon>Peronosporaceae</taxon>
        <taxon>Phytophthora</taxon>
    </lineage>
</organism>
<evidence type="ECO:0000313" key="2">
    <source>
        <dbReference type="Proteomes" id="UP000018721"/>
    </source>
</evidence>
<keyword evidence="2" id="KW-1185">Reference proteome</keyword>
<sequence>MMIHLESPDFQNDTIVLSCFSRSFHEDSRKKQSFGLVLTSRKLLRNVAVHGRARDGVFVAAGGTYRLHYGSFC</sequence>
<dbReference type="OrthoDB" id="89303at2759"/>
<protein>
    <submittedName>
        <fullName evidence="1">Uncharacterized protein</fullName>
    </submittedName>
</protein>
<dbReference type="AlphaFoldDB" id="V9DVK6"/>
<comment type="caution">
    <text evidence="1">The sequence shown here is derived from an EMBL/GenBank/DDBJ whole genome shotgun (WGS) entry which is preliminary data.</text>
</comment>
<evidence type="ECO:0000313" key="1">
    <source>
        <dbReference type="EMBL" id="ETI30047.1"/>
    </source>
</evidence>
<proteinExistence type="predicted"/>
<dbReference type="EMBL" id="ANIZ01004501">
    <property type="protein sequence ID" value="ETI30047.1"/>
    <property type="molecule type" value="Genomic_DNA"/>
</dbReference>
<accession>V9DVK6</accession>
<dbReference type="HOGENOM" id="CLU_2710242_0_0_1"/>
<reference evidence="1 2" key="1">
    <citation type="submission" date="2013-11" db="EMBL/GenBank/DDBJ databases">
        <title>The Genome Sequence of Phytophthora parasitica P1569.</title>
        <authorList>
            <consortium name="The Broad Institute Genomics Platform"/>
            <person name="Russ C."/>
            <person name="Tyler B."/>
            <person name="Panabieres F."/>
            <person name="Shan W."/>
            <person name="Tripathy S."/>
            <person name="Grunwald N."/>
            <person name="Machado M."/>
            <person name="Johnson C.S."/>
            <person name="Arredondo F."/>
            <person name="Hong C."/>
            <person name="Coffey M."/>
            <person name="Young S.K."/>
            <person name="Zeng Q."/>
            <person name="Gargeya S."/>
            <person name="Fitzgerald M."/>
            <person name="Abouelleil A."/>
            <person name="Alvarado L."/>
            <person name="Chapman S.B."/>
            <person name="Gainer-Dewar J."/>
            <person name="Goldberg J."/>
            <person name="Griggs A."/>
            <person name="Gujja S."/>
            <person name="Hansen M."/>
            <person name="Howarth C."/>
            <person name="Imamovic A."/>
            <person name="Ireland A."/>
            <person name="Larimer J."/>
            <person name="McCowan C."/>
            <person name="Murphy C."/>
            <person name="Pearson M."/>
            <person name="Poon T.W."/>
            <person name="Priest M."/>
            <person name="Roberts A."/>
            <person name="Saif S."/>
            <person name="Shea T."/>
            <person name="Sykes S."/>
            <person name="Wortman J."/>
            <person name="Nusbaum C."/>
            <person name="Birren B."/>
        </authorList>
    </citation>
    <scope>NUCLEOTIDE SEQUENCE [LARGE SCALE GENOMIC DNA]</scope>
    <source>
        <strain evidence="1 2">P1569</strain>
    </source>
</reference>
<feature type="non-terminal residue" evidence="1">
    <location>
        <position position="1"/>
    </location>
</feature>
<gene>
    <name evidence="1" type="ORF">F443_22833</name>
</gene>
<dbReference type="Proteomes" id="UP000018721">
    <property type="component" value="Unassembled WGS sequence"/>
</dbReference>